<evidence type="ECO:0000313" key="2">
    <source>
        <dbReference type="EMBL" id="HJF32630.1"/>
    </source>
</evidence>
<evidence type="ECO:0000256" key="1">
    <source>
        <dbReference type="SAM" id="Phobius"/>
    </source>
</evidence>
<keyword evidence="1" id="KW-0472">Membrane</keyword>
<name>A0A921FZN7_SPOPS</name>
<proteinExistence type="predicted"/>
<dbReference type="Pfam" id="PF14036">
    <property type="entry name" value="YlaH"/>
    <property type="match status" value="1"/>
</dbReference>
<dbReference type="EMBL" id="DYWT01000206">
    <property type="protein sequence ID" value="HJF32630.1"/>
    <property type="molecule type" value="Genomic_DNA"/>
</dbReference>
<accession>A0A921FZN7</accession>
<feature type="transmembrane region" description="Helical" evidence="1">
    <location>
        <begin position="31"/>
        <end position="50"/>
    </location>
</feature>
<reference evidence="2" key="2">
    <citation type="submission" date="2021-09" db="EMBL/GenBank/DDBJ databases">
        <authorList>
            <person name="Gilroy R."/>
        </authorList>
    </citation>
    <scope>NUCLEOTIDE SEQUENCE</scope>
    <source>
        <strain evidence="2">CHK171-7178</strain>
    </source>
</reference>
<reference evidence="2" key="1">
    <citation type="journal article" date="2021" name="PeerJ">
        <title>Extensive microbial diversity within the chicken gut microbiome revealed by metagenomics and culture.</title>
        <authorList>
            <person name="Gilroy R."/>
            <person name="Ravi A."/>
            <person name="Getino M."/>
            <person name="Pursley I."/>
            <person name="Horton D.L."/>
            <person name="Alikhan N.F."/>
            <person name="Baker D."/>
            <person name="Gharbi K."/>
            <person name="Hall N."/>
            <person name="Watson M."/>
            <person name="Adriaenssens E.M."/>
            <person name="Foster-Nyarko E."/>
            <person name="Jarju S."/>
            <person name="Secka A."/>
            <person name="Antonio M."/>
            <person name="Oren A."/>
            <person name="Chaudhuri R.R."/>
            <person name="La Ragione R."/>
            <person name="Hildebrand F."/>
            <person name="Pallen M.J."/>
        </authorList>
    </citation>
    <scope>NUCLEOTIDE SEQUENCE</scope>
    <source>
        <strain evidence="2">CHK171-7178</strain>
    </source>
</reference>
<comment type="caution">
    <text evidence="2">The sequence shown here is derived from an EMBL/GenBank/DDBJ whole genome shotgun (WGS) entry which is preliminary data.</text>
</comment>
<dbReference type="Proteomes" id="UP000698173">
    <property type="component" value="Unassembled WGS sequence"/>
</dbReference>
<keyword evidence="1" id="KW-1133">Transmembrane helix</keyword>
<feature type="transmembrane region" description="Helical" evidence="1">
    <location>
        <begin position="62"/>
        <end position="78"/>
    </location>
</feature>
<gene>
    <name evidence="2" type="ORF">K8V56_12775</name>
</gene>
<organism evidence="2 3">
    <name type="scientific">Sporosarcina psychrophila</name>
    <name type="common">Bacillus psychrophilus</name>
    <dbReference type="NCBI Taxonomy" id="1476"/>
    <lineage>
        <taxon>Bacteria</taxon>
        <taxon>Bacillati</taxon>
        <taxon>Bacillota</taxon>
        <taxon>Bacilli</taxon>
        <taxon>Bacillales</taxon>
        <taxon>Caryophanaceae</taxon>
        <taxon>Sporosarcina</taxon>
    </lineage>
</organism>
<sequence length="115" mass="13151">MSASVGDTEFVFEKMSGIARFIYEVMPSYTVAGYVLFALVFLMSAIVYKLGFARKLKPLQTLVIYIFLFIGCLILTFLGFFLPIVEGLIVAALILIIYRVRRMNEYKEQKEDSII</sequence>
<evidence type="ECO:0000313" key="3">
    <source>
        <dbReference type="Proteomes" id="UP000698173"/>
    </source>
</evidence>
<dbReference type="InterPro" id="IPR025620">
    <property type="entry name" value="YlaH"/>
</dbReference>
<dbReference type="AlphaFoldDB" id="A0A921FZN7"/>
<protein>
    <submittedName>
        <fullName evidence="2">YlaH-like family protein</fullName>
    </submittedName>
</protein>
<keyword evidence="1" id="KW-0812">Transmembrane</keyword>